<dbReference type="AlphaFoldDB" id="A0A7C3KPH7"/>
<gene>
    <name evidence="1" type="ORF">ENU78_06305</name>
</gene>
<dbReference type="InterPro" id="IPR003374">
    <property type="entry name" value="ApbE-like_sf"/>
</dbReference>
<reference evidence="1" key="1">
    <citation type="journal article" date="2020" name="mSystems">
        <title>Genome- and Community-Level Interaction Insights into Carbon Utilization and Element Cycling Functions of Hydrothermarchaeota in Hydrothermal Sediment.</title>
        <authorList>
            <person name="Zhou Z."/>
            <person name="Liu Y."/>
            <person name="Xu W."/>
            <person name="Pan J."/>
            <person name="Luo Z.H."/>
            <person name="Li M."/>
        </authorList>
    </citation>
    <scope>NUCLEOTIDE SEQUENCE [LARGE SCALE GENOMIC DNA]</scope>
    <source>
        <strain evidence="1">SpSt-70</strain>
    </source>
</reference>
<dbReference type="NCBIfam" id="NF003323">
    <property type="entry name" value="PRK04334.1-3"/>
    <property type="match status" value="1"/>
</dbReference>
<dbReference type="InterPro" id="IPR007183">
    <property type="entry name" value="UPF0280"/>
</dbReference>
<sequence length="243" mass="26933">MSSDKYVERTYRKYMKALDLVSFQVKIQESDLYILAKKDLKKEAEKFLLFYRKQIEDYILEDPVFKLTLTPHRPKDNAPEIVQDMCFWSGKAGVGPMASVAGAIAEYVGKELLNYSDEVIVENGGDIFISTKKERKVAIFAGESPWSNKIGVLIPPNSTLGVCTSSGKVGPSLSFGVADAVMIVSNSAVFSDALATAVGNMIKNEKDVELGIEFARKFPEVIQIVIVFDKHLGVWGNLELIKL</sequence>
<comment type="caution">
    <text evidence="1">The sequence shown here is derived from an EMBL/GenBank/DDBJ whole genome shotgun (WGS) entry which is preliminary data.</text>
</comment>
<dbReference type="SUPFAM" id="SSF143631">
    <property type="entry name" value="ApbE-like"/>
    <property type="match status" value="1"/>
</dbReference>
<organism evidence="1">
    <name type="scientific">Dictyoglomus thermophilum</name>
    <dbReference type="NCBI Taxonomy" id="14"/>
    <lineage>
        <taxon>Bacteria</taxon>
        <taxon>Pseudomonadati</taxon>
        <taxon>Dictyoglomota</taxon>
        <taxon>Dictyoglomia</taxon>
        <taxon>Dictyoglomales</taxon>
        <taxon>Dictyoglomaceae</taxon>
        <taxon>Dictyoglomus</taxon>
    </lineage>
</organism>
<accession>A0A7C3KPH7</accession>
<dbReference type="EMBL" id="DTDV01000017">
    <property type="protein sequence ID" value="HGK24027.1"/>
    <property type="molecule type" value="Genomic_DNA"/>
</dbReference>
<evidence type="ECO:0000313" key="1">
    <source>
        <dbReference type="EMBL" id="HGK24027.1"/>
    </source>
</evidence>
<protein>
    <submittedName>
        <fullName evidence="1">UPF0280 family protein</fullName>
    </submittedName>
</protein>
<proteinExistence type="predicted"/>
<dbReference type="Gene3D" id="3.10.520.10">
    <property type="entry name" value="ApbE-like domains"/>
    <property type="match status" value="1"/>
</dbReference>
<dbReference type="PIRSF" id="PIRSF006421">
    <property type="entry name" value="UCP006421"/>
    <property type="match status" value="1"/>
</dbReference>
<name>A0A7C3KPH7_DICTH</name>